<dbReference type="Proteomes" id="UP001551695">
    <property type="component" value="Unassembled WGS sequence"/>
</dbReference>
<dbReference type="RefSeq" id="WP_232840290.1">
    <property type="nucleotide sequence ID" value="NZ_JBEXKW010000019.1"/>
</dbReference>
<dbReference type="Gene3D" id="3.40.50.300">
    <property type="entry name" value="P-loop containing nucleotide triphosphate hydrolases"/>
    <property type="match status" value="2"/>
</dbReference>
<name>A0ABV3FSZ8_9NOCA</name>
<evidence type="ECO:0000313" key="4">
    <source>
        <dbReference type="EMBL" id="MEV0708548.1"/>
    </source>
</evidence>
<keyword evidence="1" id="KW-0547">Nucleotide-binding</keyword>
<accession>A0ABV3FSZ8</accession>
<dbReference type="InterPro" id="IPR050107">
    <property type="entry name" value="ABC_carbohydrate_import_ATPase"/>
</dbReference>
<organism evidence="4 5">
    <name type="scientific">Nocardia aurea</name>
    <dbReference type="NCBI Taxonomy" id="2144174"/>
    <lineage>
        <taxon>Bacteria</taxon>
        <taxon>Bacillati</taxon>
        <taxon>Actinomycetota</taxon>
        <taxon>Actinomycetes</taxon>
        <taxon>Mycobacteriales</taxon>
        <taxon>Nocardiaceae</taxon>
        <taxon>Nocardia</taxon>
    </lineage>
</organism>
<feature type="domain" description="ABC transporter" evidence="3">
    <location>
        <begin position="266"/>
        <end position="509"/>
    </location>
</feature>
<dbReference type="CDD" id="cd03215">
    <property type="entry name" value="ABC_Carb_Monos_II"/>
    <property type="match status" value="1"/>
</dbReference>
<proteinExistence type="predicted"/>
<reference evidence="4 5" key="1">
    <citation type="submission" date="2024-06" db="EMBL/GenBank/DDBJ databases">
        <title>The Natural Products Discovery Center: Release of the First 8490 Sequenced Strains for Exploring Actinobacteria Biosynthetic Diversity.</title>
        <authorList>
            <person name="Kalkreuter E."/>
            <person name="Kautsar S.A."/>
            <person name="Yang D."/>
            <person name="Bader C.D."/>
            <person name="Teijaro C.N."/>
            <person name="Fluegel L."/>
            <person name="Davis C.M."/>
            <person name="Simpson J.R."/>
            <person name="Lauterbach L."/>
            <person name="Steele A.D."/>
            <person name="Gui C."/>
            <person name="Meng S."/>
            <person name="Li G."/>
            <person name="Viehrig K."/>
            <person name="Ye F."/>
            <person name="Su P."/>
            <person name="Kiefer A.F."/>
            <person name="Nichols A."/>
            <person name="Cepeda A.J."/>
            <person name="Yan W."/>
            <person name="Fan B."/>
            <person name="Jiang Y."/>
            <person name="Adhikari A."/>
            <person name="Zheng C.-J."/>
            <person name="Schuster L."/>
            <person name="Cowan T.M."/>
            <person name="Smanski M.J."/>
            <person name="Chevrette M.G."/>
            <person name="De Carvalho L.P.S."/>
            <person name="Shen B."/>
        </authorList>
    </citation>
    <scope>NUCLEOTIDE SEQUENCE [LARGE SCALE GENOMIC DNA]</scope>
    <source>
        <strain evidence="4 5">NPDC050403</strain>
    </source>
</reference>
<dbReference type="SMART" id="SM00382">
    <property type="entry name" value="AAA"/>
    <property type="match status" value="1"/>
</dbReference>
<keyword evidence="5" id="KW-1185">Reference proteome</keyword>
<keyword evidence="2 4" id="KW-0067">ATP-binding</keyword>
<comment type="caution">
    <text evidence="4">The sequence shown here is derived from an EMBL/GenBank/DDBJ whole genome shotgun (WGS) entry which is preliminary data.</text>
</comment>
<dbReference type="PANTHER" id="PTHR43790">
    <property type="entry name" value="CARBOHYDRATE TRANSPORT ATP-BINDING PROTEIN MG119-RELATED"/>
    <property type="match status" value="1"/>
</dbReference>
<dbReference type="InterPro" id="IPR003593">
    <property type="entry name" value="AAA+_ATPase"/>
</dbReference>
<dbReference type="InterPro" id="IPR017871">
    <property type="entry name" value="ABC_transporter-like_CS"/>
</dbReference>
<dbReference type="InterPro" id="IPR003439">
    <property type="entry name" value="ABC_transporter-like_ATP-bd"/>
</dbReference>
<dbReference type="PANTHER" id="PTHR43790:SF4">
    <property type="entry name" value="GUANOSINE IMPORT ATP-BINDING PROTEIN NUPO"/>
    <property type="match status" value="1"/>
</dbReference>
<evidence type="ECO:0000259" key="3">
    <source>
        <dbReference type="PROSITE" id="PS50893"/>
    </source>
</evidence>
<protein>
    <submittedName>
        <fullName evidence="4">ABC transporter ATP-binding protein</fullName>
    </submittedName>
</protein>
<evidence type="ECO:0000256" key="1">
    <source>
        <dbReference type="ARBA" id="ARBA00022741"/>
    </source>
</evidence>
<dbReference type="EMBL" id="JBFAKC010000005">
    <property type="protein sequence ID" value="MEV0708548.1"/>
    <property type="molecule type" value="Genomic_DNA"/>
</dbReference>
<dbReference type="InterPro" id="IPR027417">
    <property type="entry name" value="P-loop_NTPase"/>
</dbReference>
<dbReference type="PROSITE" id="PS00211">
    <property type="entry name" value="ABC_TRANSPORTER_1"/>
    <property type="match status" value="2"/>
</dbReference>
<feature type="domain" description="ABC transporter" evidence="3">
    <location>
        <begin position="5"/>
        <end position="238"/>
    </location>
</feature>
<evidence type="ECO:0000256" key="2">
    <source>
        <dbReference type="ARBA" id="ARBA00022840"/>
    </source>
</evidence>
<dbReference type="Pfam" id="PF00005">
    <property type="entry name" value="ABC_tran"/>
    <property type="match status" value="2"/>
</dbReference>
<dbReference type="CDD" id="cd03216">
    <property type="entry name" value="ABC_Carb_Monos_I"/>
    <property type="match status" value="1"/>
</dbReference>
<sequence length="511" mass="53893">MAVALEMTGVGKTYGAVRALTDVDLSVHTGEVHCVLGENGAGKSTLCNLVYGGATLDEGRMRLFGDDYRPRRPADALRHGIAMVHQHFSLVPELTVAENLALGEGSWLRVPRRELLERAAALGEEFRLPVDLTARAGTLSVGERQRVEIVKCLMRDPRLVLLDEPTAVLGPAEIAALLDTCRRIAESGRAVVLVTHKLGEIEQVGDRATVLRGGRVTGAGPLSDFGRDELVELMIGRAAGELDQALTTGVAAARTTRAPITAEPVLRVRNLRSARPAGGAALDGLDLDLRPGEITGIAGVEGNGQTELVAVLSGALRPESGTVDIGGADLTHAPPARRTAAGLGVIPEDRHHEGCVPAMSVADNLYLGRLADFRRRGLLDRKAMNTAAARVIDDHDIKASGPRAPMSTLSGGNQQKVVVARELAIDPLRCLVAAHPTRGLDLGAVDAVLQRLRAAAESGAAVLVVSHEVAELLSVCDRVLVAYRGQLRGPVDPADPRATEQIAHLMLGTAS</sequence>
<evidence type="ECO:0000313" key="5">
    <source>
        <dbReference type="Proteomes" id="UP001551695"/>
    </source>
</evidence>
<dbReference type="PROSITE" id="PS50893">
    <property type="entry name" value="ABC_TRANSPORTER_2"/>
    <property type="match status" value="2"/>
</dbReference>
<dbReference type="SUPFAM" id="SSF52540">
    <property type="entry name" value="P-loop containing nucleoside triphosphate hydrolases"/>
    <property type="match status" value="2"/>
</dbReference>
<dbReference type="GO" id="GO:0005524">
    <property type="term" value="F:ATP binding"/>
    <property type="evidence" value="ECO:0007669"/>
    <property type="project" value="UniProtKB-KW"/>
</dbReference>
<gene>
    <name evidence="4" type="ORF">AB0I48_13370</name>
</gene>